<dbReference type="EMBL" id="WWCL01000001">
    <property type="protein sequence ID" value="MYN44583.1"/>
    <property type="molecule type" value="Genomic_DNA"/>
</dbReference>
<comment type="caution">
    <text evidence="1">The sequence shown here is derived from an EMBL/GenBank/DDBJ whole genome shotgun (WGS) entry which is preliminary data.</text>
</comment>
<dbReference type="Proteomes" id="UP000444316">
    <property type="component" value="Unassembled WGS sequence"/>
</dbReference>
<dbReference type="Gene3D" id="3.10.450.50">
    <property type="match status" value="1"/>
</dbReference>
<sequence>MSTTPLNDDEYAALDALQDVAWLEGFLTAIVLTPQAPAQAEWLTAALKDPQAQALALRHHHYMQTWMSKDPASFEPIYECGGSWTASQWAAGFRAAMALDTAAWDGLRAAHPEWLAPFAAEVAEDTAYDAIPSAVISMQAYWNPPKAAKVGRNDPCSCGSGKKYKKCCGA</sequence>
<name>A0A845HUA3_9BURK</name>
<dbReference type="InterPro" id="IPR011978">
    <property type="entry name" value="YgfB-like"/>
</dbReference>
<protein>
    <submittedName>
        <fullName evidence="1">UPF0149 family protein</fullName>
    </submittedName>
</protein>
<dbReference type="Pfam" id="PF02810">
    <property type="entry name" value="SEC-C"/>
    <property type="match status" value="1"/>
</dbReference>
<accession>A0A845HUA3</accession>
<dbReference type="Pfam" id="PF03695">
    <property type="entry name" value="UPF0149"/>
    <property type="match status" value="1"/>
</dbReference>
<evidence type="ECO:0000313" key="1">
    <source>
        <dbReference type="EMBL" id="MYN44583.1"/>
    </source>
</evidence>
<organism evidence="1 2">
    <name type="scientific">Duganella fentianensis</name>
    <dbReference type="NCBI Taxonomy" id="2692177"/>
    <lineage>
        <taxon>Bacteria</taxon>
        <taxon>Pseudomonadati</taxon>
        <taxon>Pseudomonadota</taxon>
        <taxon>Betaproteobacteria</taxon>
        <taxon>Burkholderiales</taxon>
        <taxon>Oxalobacteraceae</taxon>
        <taxon>Telluria group</taxon>
        <taxon>Duganella</taxon>
    </lineage>
</organism>
<dbReference type="PANTHER" id="PTHR33747:SF1">
    <property type="entry name" value="ADENYLATE CYCLASE-ASSOCIATED CAP C-TERMINAL DOMAIN-CONTAINING PROTEIN"/>
    <property type="match status" value="1"/>
</dbReference>
<dbReference type="InterPro" id="IPR036255">
    <property type="entry name" value="YgfB-like_sf"/>
</dbReference>
<dbReference type="InterPro" id="IPR004027">
    <property type="entry name" value="SEC_C_motif"/>
</dbReference>
<proteinExistence type="predicted"/>
<keyword evidence="2" id="KW-1185">Reference proteome</keyword>
<dbReference type="SUPFAM" id="SSF103642">
    <property type="entry name" value="Sec-C motif"/>
    <property type="match status" value="1"/>
</dbReference>
<dbReference type="AlphaFoldDB" id="A0A845HUA3"/>
<evidence type="ECO:0000313" key="2">
    <source>
        <dbReference type="Proteomes" id="UP000444316"/>
    </source>
</evidence>
<dbReference type="SUPFAM" id="SSF101327">
    <property type="entry name" value="YgfB-like"/>
    <property type="match status" value="1"/>
</dbReference>
<gene>
    <name evidence="1" type="ORF">GTP23_05775</name>
</gene>
<dbReference type="PANTHER" id="PTHR33747">
    <property type="entry name" value="UPF0225 PROTEIN SCO1677"/>
    <property type="match status" value="1"/>
</dbReference>
<reference evidence="1" key="1">
    <citation type="submission" date="2019-12" db="EMBL/GenBank/DDBJ databases">
        <title>Novel species isolated from a subtropical stream in China.</title>
        <authorList>
            <person name="Lu H."/>
        </authorList>
    </citation>
    <scope>NUCLEOTIDE SEQUENCE [LARGE SCALE GENOMIC DNA]</scope>
    <source>
        <strain evidence="1">FT93W</strain>
    </source>
</reference>